<protein>
    <recommendedName>
        <fullName evidence="4">Retrotransposon gag domain-containing protein</fullName>
    </recommendedName>
</protein>
<organism evidence="2 3">
    <name type="scientific">Gossypium arboreum</name>
    <name type="common">Tree cotton</name>
    <name type="synonym">Gossypium nanking</name>
    <dbReference type="NCBI Taxonomy" id="29729"/>
    <lineage>
        <taxon>Eukaryota</taxon>
        <taxon>Viridiplantae</taxon>
        <taxon>Streptophyta</taxon>
        <taxon>Embryophyta</taxon>
        <taxon>Tracheophyta</taxon>
        <taxon>Spermatophyta</taxon>
        <taxon>Magnoliopsida</taxon>
        <taxon>eudicotyledons</taxon>
        <taxon>Gunneridae</taxon>
        <taxon>Pentapetalae</taxon>
        <taxon>rosids</taxon>
        <taxon>malvids</taxon>
        <taxon>Malvales</taxon>
        <taxon>Malvaceae</taxon>
        <taxon>Malvoideae</taxon>
        <taxon>Gossypium</taxon>
    </lineage>
</organism>
<proteinExistence type="predicted"/>
<evidence type="ECO:0000256" key="1">
    <source>
        <dbReference type="SAM" id="MobiDB-lite"/>
    </source>
</evidence>
<dbReference type="PANTHER" id="PTHR47481">
    <property type="match status" value="1"/>
</dbReference>
<gene>
    <name evidence="2" type="ORF">PVK06_040316</name>
</gene>
<sequence>MAKTSFEVWTIIERRFGVKSIVKISGMRHALYSLKKANLSVKDYLAKVKMLCDSLIATSSPISEQEQTSFQANLASHLKQAIDGNSTHTGTSNHYQQEYKPGHRVMVVVGLVAGAVGRLNQQMSVNCHQLQDQDGSSTRSCSRKCNSYWQPSSQPSFPPDSDQGWYPDSGATNHITLDISALTNVAPYAGTSHVSMGNRLYC</sequence>
<dbReference type="EMBL" id="JARKNE010000011">
    <property type="protein sequence ID" value="KAK5785706.1"/>
    <property type="molecule type" value="Genomic_DNA"/>
</dbReference>
<dbReference type="PANTHER" id="PTHR47481:SF10">
    <property type="entry name" value="COPIA-LIKE POLYPROTEIN_RETROTRANSPOSON"/>
    <property type="match status" value="1"/>
</dbReference>
<reference evidence="2 3" key="1">
    <citation type="submission" date="2023-03" db="EMBL/GenBank/DDBJ databases">
        <title>WGS of Gossypium arboreum.</title>
        <authorList>
            <person name="Yu D."/>
        </authorList>
    </citation>
    <scope>NUCLEOTIDE SEQUENCE [LARGE SCALE GENOMIC DNA]</scope>
    <source>
        <tissue evidence="2">Leaf</tissue>
    </source>
</reference>
<evidence type="ECO:0008006" key="4">
    <source>
        <dbReference type="Google" id="ProtNLM"/>
    </source>
</evidence>
<feature type="region of interest" description="Disordered" evidence="1">
    <location>
        <begin position="150"/>
        <end position="169"/>
    </location>
</feature>
<comment type="caution">
    <text evidence="2">The sequence shown here is derived from an EMBL/GenBank/DDBJ whole genome shotgun (WGS) entry which is preliminary data.</text>
</comment>
<dbReference type="Proteomes" id="UP001358586">
    <property type="component" value="Chromosome 11"/>
</dbReference>
<name>A0ABR0N5E2_GOSAR</name>
<keyword evidence="3" id="KW-1185">Reference proteome</keyword>
<evidence type="ECO:0000313" key="3">
    <source>
        <dbReference type="Proteomes" id="UP001358586"/>
    </source>
</evidence>
<feature type="compositionally biased region" description="Low complexity" evidence="1">
    <location>
        <begin position="150"/>
        <end position="163"/>
    </location>
</feature>
<evidence type="ECO:0000313" key="2">
    <source>
        <dbReference type="EMBL" id="KAK5785706.1"/>
    </source>
</evidence>
<accession>A0ABR0N5E2</accession>